<dbReference type="EMBL" id="KR029596">
    <property type="protein sequence ID" value="AKH47618.1"/>
    <property type="molecule type" value="Genomic_DNA"/>
</dbReference>
<sequence length="104" mass="12156">MGCTPPCRQKYQRIYPCRLRSKTSPNIQAASFGKPCPIPGLSNQLRFEHGSDTSQTYRVRCRHSRKSCSPFRLLPWQRQGEYRIAPSFAPAYRDQYCRNELKTQ</sequence>
<reference evidence="1" key="2">
    <citation type="submission" date="2015-03" db="EMBL/GenBank/DDBJ databases">
        <authorList>
            <person name="Chow C.-E.T."/>
            <person name="Winget D.M."/>
            <person name="White R.A.III."/>
            <person name="Hallam S.J."/>
            <person name="Suttle C.A."/>
        </authorList>
    </citation>
    <scope>NUCLEOTIDE SEQUENCE</scope>
    <source>
        <strain evidence="1">Oxic1_1</strain>
    </source>
</reference>
<name>A0A0F7L7U4_9VIRU</name>
<proteinExistence type="predicted"/>
<organism evidence="1">
    <name type="scientific">uncultured marine virus</name>
    <dbReference type="NCBI Taxonomy" id="186617"/>
    <lineage>
        <taxon>Viruses</taxon>
        <taxon>environmental samples</taxon>
    </lineage>
</organism>
<evidence type="ECO:0000313" key="1">
    <source>
        <dbReference type="EMBL" id="AKH47618.1"/>
    </source>
</evidence>
<accession>A0A0F7L7U4</accession>
<reference evidence="1" key="1">
    <citation type="journal article" date="2015" name="Front. Microbiol.">
        <title>Combining genomic sequencing methods to explore viral diversity and reveal potential virus-host interactions.</title>
        <authorList>
            <person name="Chow C.E."/>
            <person name="Winget D.M."/>
            <person name="White R.A.III."/>
            <person name="Hallam S.J."/>
            <person name="Suttle C.A."/>
        </authorList>
    </citation>
    <scope>NUCLEOTIDE SEQUENCE</scope>
    <source>
        <strain evidence="1">Oxic1_1</strain>
    </source>
</reference>
<protein>
    <submittedName>
        <fullName evidence="1">Uncharacterized protein</fullName>
    </submittedName>
</protein>